<dbReference type="PANTHER" id="PTHR22901">
    <property type="entry name" value="SIALATE O-ACETYLESTERASE"/>
    <property type="match status" value="1"/>
</dbReference>
<dbReference type="SUPFAM" id="SSF52266">
    <property type="entry name" value="SGNH hydrolase"/>
    <property type="match status" value="1"/>
</dbReference>
<dbReference type="InterPro" id="IPR005181">
    <property type="entry name" value="SASA"/>
</dbReference>
<accession>A0A7K1Y3M8</accession>
<dbReference type="RefSeq" id="WP_160908638.1">
    <property type="nucleotide sequence ID" value="NZ_WVHS01000005.1"/>
</dbReference>
<dbReference type="PANTHER" id="PTHR22901:SF0">
    <property type="entry name" value="SIALATE O-ACETYLESTERASE"/>
    <property type="match status" value="1"/>
</dbReference>
<dbReference type="InterPro" id="IPR039329">
    <property type="entry name" value="SIAE"/>
</dbReference>
<dbReference type="GO" id="GO:0008236">
    <property type="term" value="F:serine-type peptidase activity"/>
    <property type="evidence" value="ECO:0007669"/>
    <property type="project" value="InterPro"/>
</dbReference>
<evidence type="ECO:0000256" key="1">
    <source>
        <dbReference type="ARBA" id="ARBA00022801"/>
    </source>
</evidence>
<evidence type="ECO:0000313" key="4">
    <source>
        <dbReference type="EMBL" id="MXV17649.1"/>
    </source>
</evidence>
<dbReference type="InterPro" id="IPR036514">
    <property type="entry name" value="SGNH_hydro_sf"/>
</dbReference>
<dbReference type="InterPro" id="IPR013783">
    <property type="entry name" value="Ig-like_fold"/>
</dbReference>
<dbReference type="Gene3D" id="3.40.50.1820">
    <property type="entry name" value="alpha/beta hydrolase"/>
    <property type="match status" value="1"/>
</dbReference>
<sequence>MFKRSLYIQVASLALICFGVINPALAKIRLPAIIGEHMVIQRGVKVPVWGWADPGETVTVEFMSKVFNATADAAGNWSLKLDVYPAGGPYGMTIRSAAGAITFSDVLVGDVWLASGQSNMEFGIQTEKSGAAGIPNAKDDLLHLFFVPFASSLEPQKDIAPVAAGSRNGKWIVCTPEAMADPQWAWHGFSAVGYYFAKELRNNLRVPVGMIATYKGGTPAQAWTSLPGLKQLPAFTTYVNAHQALVKNYETATAEYPAKLAAYQQAIKKWNLDPQGPKPAGINAPDGGFGAPANLYNAMVAPLVPYGIKGVIWYQGESNGDKLAQAVEYRTLFPRMISDWRAQWKQGDFPFLFVQLANFRKPATAPAEGNWAWVREAQLKTLSLPATGMAVITDIGDAADIHPTNKKDVGIRLALAARKVAYGQQLVYSGPVYRSMRIAGNTIELTFSNTGSGLTANGQELKGFGIAAADEKFVWANAVIRGSKVIVSSPGVTRPVAVRYNWADNPPGTLANKEGLLAGPFRTDDFQAIPFEQWELPFKDFAFHSYQQDGHTLPYRLHKPAVIDKGKNYPIVIFMHGYGERGTDNRYQFFRFRPTPFWEKYPCYVLAPQCPDQPSAMNVRDDVWVNTPFGAPGHTMSATPAWPLALAMKVIDQVIKENKIDKRRIYITGLSMGGFATWELLQRKDGFFAAAIPVCGGGDLAFAPKLAKTPLWIFHGDKDVTVLPKRSRDMTAALKAAGGDPIYTELPGVGHGAWDPAYGKPEVWDWLFAQKK</sequence>
<keyword evidence="1" id="KW-0378">Hydrolase</keyword>
<protein>
    <submittedName>
        <fullName evidence="4">Prolyl oligopeptidase family serine peptidase</fullName>
    </submittedName>
</protein>
<evidence type="ECO:0000259" key="3">
    <source>
        <dbReference type="Pfam" id="PF03629"/>
    </source>
</evidence>
<dbReference type="Gene3D" id="3.40.50.1110">
    <property type="entry name" value="SGNH hydrolase"/>
    <property type="match status" value="1"/>
</dbReference>
<comment type="caution">
    <text evidence="4">The sequence shown here is derived from an EMBL/GenBank/DDBJ whole genome shotgun (WGS) entry which is preliminary data.</text>
</comment>
<dbReference type="GO" id="GO:0005975">
    <property type="term" value="P:carbohydrate metabolic process"/>
    <property type="evidence" value="ECO:0007669"/>
    <property type="project" value="TreeGrafter"/>
</dbReference>
<dbReference type="SUPFAM" id="SSF53474">
    <property type="entry name" value="alpha/beta-Hydrolases"/>
    <property type="match status" value="1"/>
</dbReference>
<gene>
    <name evidence="4" type="ORF">GS398_20275</name>
</gene>
<proteinExistence type="predicted"/>
<evidence type="ECO:0000313" key="5">
    <source>
        <dbReference type="Proteomes" id="UP000451233"/>
    </source>
</evidence>
<dbReference type="InterPro" id="IPR029058">
    <property type="entry name" value="AB_hydrolase_fold"/>
</dbReference>
<dbReference type="GO" id="GO:0001681">
    <property type="term" value="F:sialate O-acetylesterase activity"/>
    <property type="evidence" value="ECO:0007669"/>
    <property type="project" value="InterPro"/>
</dbReference>
<name>A0A7K1Y3M8_9SPHI</name>
<organism evidence="4 5">
    <name type="scientific">Hufsiella ginkgonis</name>
    <dbReference type="NCBI Taxonomy" id="2695274"/>
    <lineage>
        <taxon>Bacteria</taxon>
        <taxon>Pseudomonadati</taxon>
        <taxon>Bacteroidota</taxon>
        <taxon>Sphingobacteriia</taxon>
        <taxon>Sphingobacteriales</taxon>
        <taxon>Sphingobacteriaceae</taxon>
        <taxon>Hufsiella</taxon>
    </lineage>
</organism>
<reference evidence="4 5" key="1">
    <citation type="submission" date="2019-11" db="EMBL/GenBank/DDBJ databases">
        <title>Pedobacter sp. HMF7056 Genome sequencing and assembly.</title>
        <authorList>
            <person name="Kang H."/>
            <person name="Kim H."/>
            <person name="Joh K."/>
        </authorList>
    </citation>
    <scope>NUCLEOTIDE SEQUENCE [LARGE SCALE GENOMIC DNA]</scope>
    <source>
        <strain evidence="4 5">HMF7056</strain>
    </source>
</reference>
<dbReference type="InterPro" id="IPR001375">
    <property type="entry name" value="Peptidase_S9_cat"/>
</dbReference>
<dbReference type="GO" id="GO:0006508">
    <property type="term" value="P:proteolysis"/>
    <property type="evidence" value="ECO:0007669"/>
    <property type="project" value="InterPro"/>
</dbReference>
<feature type="domain" description="Peptidase S9 prolyl oligopeptidase catalytic" evidence="2">
    <location>
        <begin position="648"/>
        <end position="699"/>
    </location>
</feature>
<feature type="domain" description="Sialate O-acetylesterase" evidence="3">
    <location>
        <begin position="294"/>
        <end position="414"/>
    </location>
</feature>
<dbReference type="Proteomes" id="UP000451233">
    <property type="component" value="Unassembled WGS sequence"/>
</dbReference>
<dbReference type="Pfam" id="PF03629">
    <property type="entry name" value="SASA"/>
    <property type="match status" value="1"/>
</dbReference>
<dbReference type="AlphaFoldDB" id="A0A7K1Y3M8"/>
<dbReference type="Gene3D" id="2.60.40.10">
    <property type="entry name" value="Immunoglobulins"/>
    <property type="match status" value="1"/>
</dbReference>
<dbReference type="EMBL" id="WVHS01000005">
    <property type="protein sequence ID" value="MXV17649.1"/>
    <property type="molecule type" value="Genomic_DNA"/>
</dbReference>
<dbReference type="Pfam" id="PF00326">
    <property type="entry name" value="Peptidase_S9"/>
    <property type="match status" value="1"/>
</dbReference>
<evidence type="ECO:0000259" key="2">
    <source>
        <dbReference type="Pfam" id="PF00326"/>
    </source>
</evidence>
<keyword evidence="5" id="KW-1185">Reference proteome</keyword>